<keyword evidence="2" id="KW-1185">Reference proteome</keyword>
<evidence type="ECO:0000313" key="2">
    <source>
        <dbReference type="Proteomes" id="UP000612680"/>
    </source>
</evidence>
<name>A0ABX7I7Z9_9BACT</name>
<dbReference type="Proteomes" id="UP000612680">
    <property type="component" value="Chromosome"/>
</dbReference>
<sequence length="246" mass="27482">MRNLVHIIGFLLLANQAYPQTDTLFVYGPGGPSAAIKECADIFSKETRIPVVVNSGPETKWIERAKKDADVVFGGSEYMLTQFAADHRGLLDETTRIELYKRSAAILVRPGNPKKIKMFVDLAKPGVRLLDVNGAGQLGMWEDIAGKFDVIAGIQHNIKSSFSNTALGIEAWKSDTTYDAWITYKTWHFPLKEITQLIEIPNQATVFRGTPIALTLKGKDGPDGKRFLDFLRSSAGHRVFQRWGWE</sequence>
<evidence type="ECO:0000313" key="1">
    <source>
        <dbReference type="EMBL" id="QRR01602.1"/>
    </source>
</evidence>
<dbReference type="SUPFAM" id="SSF53850">
    <property type="entry name" value="Periplasmic binding protein-like II"/>
    <property type="match status" value="1"/>
</dbReference>
<dbReference type="EMBL" id="CP056775">
    <property type="protein sequence ID" value="QRR01602.1"/>
    <property type="molecule type" value="Genomic_DNA"/>
</dbReference>
<organism evidence="1 2">
    <name type="scientific">Dyadobacter sandarakinus</name>
    <dbReference type="NCBI Taxonomy" id="2747268"/>
    <lineage>
        <taxon>Bacteria</taxon>
        <taxon>Pseudomonadati</taxon>
        <taxon>Bacteroidota</taxon>
        <taxon>Cytophagia</taxon>
        <taxon>Cytophagales</taxon>
        <taxon>Spirosomataceae</taxon>
        <taxon>Dyadobacter</taxon>
    </lineage>
</organism>
<reference evidence="1 2" key="1">
    <citation type="submission" date="2020-06" db="EMBL/GenBank/DDBJ databases">
        <title>Dyadobacter sandarakinus sp. nov., isolated from the soil of the Arctic Yellow River Station.</title>
        <authorList>
            <person name="Zhang Y."/>
            <person name="Peng F."/>
        </authorList>
    </citation>
    <scope>NUCLEOTIDE SEQUENCE [LARGE SCALE GENOMIC DNA]</scope>
    <source>
        <strain evidence="1 2">Q3-56</strain>
    </source>
</reference>
<dbReference type="Gene3D" id="3.40.190.10">
    <property type="entry name" value="Periplasmic binding protein-like II"/>
    <property type="match status" value="2"/>
</dbReference>
<gene>
    <name evidence="1" type="ORF">HWI92_12140</name>
</gene>
<dbReference type="RefSeq" id="WP_204664116.1">
    <property type="nucleotide sequence ID" value="NZ_CP056775.1"/>
</dbReference>
<dbReference type="Pfam" id="PF13531">
    <property type="entry name" value="SBP_bac_11"/>
    <property type="match status" value="1"/>
</dbReference>
<accession>A0ABX7I7Z9</accession>
<dbReference type="CDD" id="cd13519">
    <property type="entry name" value="PBP2_PEB3_AcfC"/>
    <property type="match status" value="1"/>
</dbReference>
<proteinExistence type="predicted"/>
<protein>
    <submittedName>
        <fullName evidence="1">Substrate-binding domain-containing protein</fullName>
    </submittedName>
</protein>